<organism evidence="1 2">
    <name type="scientific">Niallia circulans</name>
    <name type="common">Bacillus circulans</name>
    <dbReference type="NCBI Taxonomy" id="1397"/>
    <lineage>
        <taxon>Bacteria</taxon>
        <taxon>Bacillati</taxon>
        <taxon>Bacillota</taxon>
        <taxon>Bacilli</taxon>
        <taxon>Bacillales</taxon>
        <taxon>Bacillaceae</taxon>
        <taxon>Niallia</taxon>
    </lineage>
</organism>
<evidence type="ECO:0000313" key="1">
    <source>
        <dbReference type="EMBL" id="PAD84864.1"/>
    </source>
</evidence>
<dbReference type="Proteomes" id="UP000216961">
    <property type="component" value="Unassembled WGS sequence"/>
</dbReference>
<name>A0AA91Z2V5_NIACI</name>
<sequence length="102" mass="12241">MKFACDFVPDIVVLKDGEEIHKITSVQSYEETEDRVIVKFVENIDDIKKGFTCDFKLIYNVVDQNEQEKEEMQEDVKDLVLVYKNKYWDIERVPGFEYIFFK</sequence>
<gene>
    <name evidence="1" type="ORF">CHH57_02205</name>
</gene>
<accession>A0AA91Z2V5</accession>
<comment type="caution">
    <text evidence="1">The sequence shown here is derived from an EMBL/GenBank/DDBJ whole genome shotgun (WGS) entry which is preliminary data.</text>
</comment>
<evidence type="ECO:0000313" key="2">
    <source>
        <dbReference type="Proteomes" id="UP000216961"/>
    </source>
</evidence>
<proteinExistence type="predicted"/>
<dbReference type="RefSeq" id="WP_095328693.1">
    <property type="nucleotide sequence ID" value="NZ_NPBQ01000016.1"/>
</dbReference>
<dbReference type="EMBL" id="NPBQ01000016">
    <property type="protein sequence ID" value="PAD84864.1"/>
    <property type="molecule type" value="Genomic_DNA"/>
</dbReference>
<reference evidence="1 2" key="1">
    <citation type="submission" date="2017-07" db="EMBL/GenBank/DDBJ databases">
        <title>Isolation and whole genome analysis of endospore-forming bacteria from heroin.</title>
        <authorList>
            <person name="Kalinowski J."/>
            <person name="Ahrens B."/>
            <person name="Al-Dilaimi A."/>
            <person name="Winkler A."/>
            <person name="Wibberg D."/>
            <person name="Schleenbecker U."/>
            <person name="Ruckert C."/>
            <person name="Wolfel R."/>
            <person name="Grass G."/>
        </authorList>
    </citation>
    <scope>NUCLEOTIDE SEQUENCE [LARGE SCALE GENOMIC DNA]</scope>
    <source>
        <strain evidence="1 2">7521-2</strain>
    </source>
</reference>
<dbReference type="AlphaFoldDB" id="A0AA91Z2V5"/>
<protein>
    <submittedName>
        <fullName evidence="1">Uncharacterized protein</fullName>
    </submittedName>
</protein>